<dbReference type="AlphaFoldDB" id="A0A2P6NHM3"/>
<gene>
    <name evidence="1" type="ORF">PROFUN_09205</name>
</gene>
<protein>
    <submittedName>
        <fullName evidence="1">Uncharacterized protein</fullName>
    </submittedName>
</protein>
<organism evidence="1 2">
    <name type="scientific">Planoprotostelium fungivorum</name>
    <dbReference type="NCBI Taxonomy" id="1890364"/>
    <lineage>
        <taxon>Eukaryota</taxon>
        <taxon>Amoebozoa</taxon>
        <taxon>Evosea</taxon>
        <taxon>Variosea</taxon>
        <taxon>Cavosteliida</taxon>
        <taxon>Cavosteliaceae</taxon>
        <taxon>Planoprotostelium</taxon>
    </lineage>
</organism>
<comment type="caution">
    <text evidence="1">The sequence shown here is derived from an EMBL/GenBank/DDBJ whole genome shotgun (WGS) entry which is preliminary data.</text>
</comment>
<proteinExistence type="predicted"/>
<dbReference type="Proteomes" id="UP000241769">
    <property type="component" value="Unassembled WGS sequence"/>
</dbReference>
<sequence>MDRRTDQLRKYWVFDGIMKQFTVSTNRVDVIVKVDLTYWVHPPGIEPGSPAWKADIIPLDHECLLFSGIYDTMDSRAVSQHSISIAHDCLPYEFGMGSWAFTLV</sequence>
<name>A0A2P6NHM3_9EUKA</name>
<keyword evidence="2" id="KW-1185">Reference proteome</keyword>
<evidence type="ECO:0000313" key="2">
    <source>
        <dbReference type="Proteomes" id="UP000241769"/>
    </source>
</evidence>
<accession>A0A2P6NHM3</accession>
<dbReference type="EMBL" id="MDYQ01000082">
    <property type="protein sequence ID" value="PRP83432.1"/>
    <property type="molecule type" value="Genomic_DNA"/>
</dbReference>
<reference evidence="1 2" key="1">
    <citation type="journal article" date="2018" name="Genome Biol. Evol.">
        <title>Multiple Roots of Fruiting Body Formation in Amoebozoa.</title>
        <authorList>
            <person name="Hillmann F."/>
            <person name="Forbes G."/>
            <person name="Novohradska S."/>
            <person name="Ferling I."/>
            <person name="Riege K."/>
            <person name="Groth M."/>
            <person name="Westermann M."/>
            <person name="Marz M."/>
            <person name="Spaller T."/>
            <person name="Winckler T."/>
            <person name="Schaap P."/>
            <person name="Glockner G."/>
        </authorList>
    </citation>
    <scope>NUCLEOTIDE SEQUENCE [LARGE SCALE GENOMIC DNA]</scope>
    <source>
        <strain evidence="1 2">Jena</strain>
    </source>
</reference>
<evidence type="ECO:0000313" key="1">
    <source>
        <dbReference type="EMBL" id="PRP83432.1"/>
    </source>
</evidence>
<dbReference type="InParanoid" id="A0A2P6NHM3"/>